<evidence type="ECO:0000313" key="2">
    <source>
        <dbReference type="Proteomes" id="UP001234202"/>
    </source>
</evidence>
<dbReference type="Proteomes" id="UP001234202">
    <property type="component" value="Unassembled WGS sequence"/>
</dbReference>
<reference evidence="1" key="1">
    <citation type="submission" date="2023-04" db="EMBL/GenBank/DDBJ databases">
        <title>Draft Genome sequencing of Naganishia species isolated from polar environments using Oxford Nanopore Technology.</title>
        <authorList>
            <person name="Leo P."/>
            <person name="Venkateswaran K."/>
        </authorList>
    </citation>
    <scope>NUCLEOTIDE SEQUENCE</scope>
    <source>
        <strain evidence="1">DBVPG 5303</strain>
    </source>
</reference>
<accession>A0ACC2XQ04</accession>
<organism evidence="1 2">
    <name type="scientific">Naganishia onofrii</name>
    <dbReference type="NCBI Taxonomy" id="1851511"/>
    <lineage>
        <taxon>Eukaryota</taxon>
        <taxon>Fungi</taxon>
        <taxon>Dikarya</taxon>
        <taxon>Basidiomycota</taxon>
        <taxon>Agaricomycotina</taxon>
        <taxon>Tremellomycetes</taxon>
        <taxon>Filobasidiales</taxon>
        <taxon>Filobasidiaceae</taxon>
        <taxon>Naganishia</taxon>
    </lineage>
</organism>
<protein>
    <submittedName>
        <fullName evidence="1">Uncharacterized protein</fullName>
    </submittedName>
</protein>
<proteinExistence type="predicted"/>
<keyword evidence="2" id="KW-1185">Reference proteome</keyword>
<evidence type="ECO:0000313" key="1">
    <source>
        <dbReference type="EMBL" id="KAJ9125736.1"/>
    </source>
</evidence>
<gene>
    <name evidence="1" type="ORF">QFC24_002520</name>
</gene>
<name>A0ACC2XQ04_9TREE</name>
<comment type="caution">
    <text evidence="1">The sequence shown here is derived from an EMBL/GenBank/DDBJ whole genome shotgun (WGS) entry which is preliminary data.</text>
</comment>
<sequence>MSHSSQENTVLPSINTNFAYAPQQQQHQSFSSSPQTLTNGNGHGHGIDENFQGNDYNHGQDQACDDDGTVHPSNNLPDILQKSLVQKSNKSFLSLLPQSYPPIALPSIPSLDAVSTGLSQSYSDTSDHYGGQRIHSAGGVWHPTHPQSYLHLNGQMHSAPPTADNSFQAFQVQSRFHHAAIPPVTAPLTLPHEYAAFHPESPFQVMHASESGPLQHQQSRGPTHHPTDGQSTAPIFPLQTHQPYLVHMPTSTPYQLPSIRPTLHFSHSFSGAHGDAMYSPAAMDVNQQPYYFPQSDAKSEPEGVLASGMGHSQQLGSVTEQQKQTNMSQSLVIDPSMSAVTPQMMYPAVYQSAGLSTATSQEYDGQGAMHLQTGMTTNGMSAPYRHEEITDVDHQNGESSRSGPASRSEKETPSRSVRPRGKPGPKPKISGSAKNKEYADVEDNHPEAADEDRPKKKSKKRPAADESEEATGVKANGKGNQFILTLYGMVESTSSYPLIGWNLPGTSIVIPDSKAFSTSLLNQYFRHSTISSFARQLVSYGFQKTELPAREKAMFNNSIRTESKHWTFTHNFFLRGRADLLDRVVPQTSSDRQQKPPPKRSPAAIKREDEAFIEVLKRENMQWRDRCTRMEHAMMEEKARAYQYYALLVERGVIPREIPVMRTPKRDTQLLTAVPAVAAQPQESSRTPYTDCQAQKEPSEDVLLEIDEVRKHESRSPASKVQ</sequence>
<dbReference type="EMBL" id="JASBWV010000007">
    <property type="protein sequence ID" value="KAJ9125736.1"/>
    <property type="molecule type" value="Genomic_DNA"/>
</dbReference>